<evidence type="ECO:0000313" key="13">
    <source>
        <dbReference type="Proteomes" id="UP000255317"/>
    </source>
</evidence>
<dbReference type="Gene3D" id="1.20.1510.10">
    <property type="entry name" value="Cation efflux protein transmembrane domain"/>
    <property type="match status" value="1"/>
</dbReference>
<dbReference type="PANTHER" id="PTHR11562:SF17">
    <property type="entry name" value="RE54080P-RELATED"/>
    <property type="match status" value="1"/>
</dbReference>
<dbReference type="InterPro" id="IPR002524">
    <property type="entry name" value="Cation_efflux"/>
</dbReference>
<protein>
    <submittedName>
        <fullName evidence="12">Cobalt-zinc-cadmium efflux system protein</fullName>
    </submittedName>
</protein>
<keyword evidence="7" id="KW-0406">Ion transport</keyword>
<dbReference type="GO" id="GO:0005886">
    <property type="term" value="C:plasma membrane"/>
    <property type="evidence" value="ECO:0007669"/>
    <property type="project" value="TreeGrafter"/>
</dbReference>
<feature type="transmembrane region" description="Helical" evidence="9">
    <location>
        <begin position="133"/>
        <end position="152"/>
    </location>
</feature>
<keyword evidence="5" id="KW-0864">Zinc transport</keyword>
<dbReference type="Pfam" id="PF01545">
    <property type="entry name" value="Cation_efflux"/>
    <property type="match status" value="1"/>
</dbReference>
<dbReference type="InterPro" id="IPR027470">
    <property type="entry name" value="Cation_efflux_CTD"/>
</dbReference>
<keyword evidence="3" id="KW-0813">Transport</keyword>
<evidence type="ECO:0000256" key="5">
    <source>
        <dbReference type="ARBA" id="ARBA00022906"/>
    </source>
</evidence>
<evidence type="ECO:0000256" key="7">
    <source>
        <dbReference type="ARBA" id="ARBA00023065"/>
    </source>
</evidence>
<comment type="similarity">
    <text evidence="2">Belongs to the cation diffusion facilitator (CDF) transporter (TC 2.A.4) family. SLC30A subfamily.</text>
</comment>
<dbReference type="Gene3D" id="3.30.70.1350">
    <property type="entry name" value="Cation efflux protein, cytoplasmic domain"/>
    <property type="match status" value="1"/>
</dbReference>
<dbReference type="PANTHER" id="PTHR11562">
    <property type="entry name" value="CATION EFFLUX PROTEIN/ ZINC TRANSPORTER"/>
    <property type="match status" value="1"/>
</dbReference>
<dbReference type="InterPro" id="IPR027469">
    <property type="entry name" value="Cation_efflux_TMD_sf"/>
</dbReference>
<evidence type="ECO:0000256" key="1">
    <source>
        <dbReference type="ARBA" id="ARBA00004141"/>
    </source>
</evidence>
<evidence type="ECO:0000256" key="4">
    <source>
        <dbReference type="ARBA" id="ARBA00022692"/>
    </source>
</evidence>
<dbReference type="InterPro" id="IPR036837">
    <property type="entry name" value="Cation_efflux_CTD_sf"/>
</dbReference>
<dbReference type="NCBIfam" id="TIGR01297">
    <property type="entry name" value="CDF"/>
    <property type="match status" value="1"/>
</dbReference>
<feature type="transmembrane region" description="Helical" evidence="9">
    <location>
        <begin position="191"/>
        <end position="214"/>
    </location>
</feature>
<sequence>MSNFGLITPKKVAQNHSHHEHSHQDLKGRNLLLSIGLNIIITVAQIIGGLISGSLSLLSDALHNFSDVLSLIVSYIADKFSKKAASFDKTFGYKRAEIIAAFVNAATLLIVAVYLIYEAVLRFMNPQEIESGLVIWLAILGIAANGFSVLLLKKDSKENMNMRSAYLHLLTDMSASVAVLIGGLLMKYFGWFWVDSVLTVLIAIYLLFMGYDLLKSSFKILMLFTPDDIRLEELREAISEAPEIKNVHHMHIWQLNENETHLEAHIDFHEDITLSRFDTILDQVEKRLYKDFGINHVNIQPEYKKDDAKDVIVQD</sequence>
<feature type="transmembrane region" description="Helical" evidence="9">
    <location>
        <begin position="98"/>
        <end position="117"/>
    </location>
</feature>
<evidence type="ECO:0000313" key="12">
    <source>
        <dbReference type="EMBL" id="RDK88472.1"/>
    </source>
</evidence>
<dbReference type="AlphaFoldDB" id="A0A370QJE9"/>
<organism evidence="12 13">
    <name type="scientific">Marinirhabdus gelatinilytica</name>
    <dbReference type="NCBI Taxonomy" id="1703343"/>
    <lineage>
        <taxon>Bacteria</taxon>
        <taxon>Pseudomonadati</taxon>
        <taxon>Bacteroidota</taxon>
        <taxon>Flavobacteriia</taxon>
        <taxon>Flavobacteriales</taxon>
        <taxon>Flavobacteriaceae</taxon>
    </lineage>
</organism>
<dbReference type="SUPFAM" id="SSF161111">
    <property type="entry name" value="Cation efflux protein transmembrane domain-like"/>
    <property type="match status" value="1"/>
</dbReference>
<dbReference type="Proteomes" id="UP000255317">
    <property type="component" value="Unassembled WGS sequence"/>
</dbReference>
<keyword evidence="6 9" id="KW-1133">Transmembrane helix</keyword>
<evidence type="ECO:0000256" key="2">
    <source>
        <dbReference type="ARBA" id="ARBA00008873"/>
    </source>
</evidence>
<dbReference type="Pfam" id="PF16916">
    <property type="entry name" value="ZT_dimer"/>
    <property type="match status" value="1"/>
</dbReference>
<evidence type="ECO:0000259" key="10">
    <source>
        <dbReference type="Pfam" id="PF01545"/>
    </source>
</evidence>
<comment type="subcellular location">
    <subcellularLocation>
        <location evidence="1">Membrane</location>
        <topology evidence="1">Multi-pass membrane protein</topology>
    </subcellularLocation>
</comment>
<keyword evidence="8 9" id="KW-0472">Membrane</keyword>
<dbReference type="GO" id="GO:0005385">
    <property type="term" value="F:zinc ion transmembrane transporter activity"/>
    <property type="evidence" value="ECO:0007669"/>
    <property type="project" value="TreeGrafter"/>
</dbReference>
<comment type="caution">
    <text evidence="12">The sequence shown here is derived from an EMBL/GenBank/DDBJ whole genome shotgun (WGS) entry which is preliminary data.</text>
</comment>
<reference evidence="12 13" key="1">
    <citation type="submission" date="2018-07" db="EMBL/GenBank/DDBJ databases">
        <title>Genomic Encyclopedia of Type Strains, Phase IV (KMG-IV): sequencing the most valuable type-strain genomes for metagenomic binning, comparative biology and taxonomic classification.</title>
        <authorList>
            <person name="Goeker M."/>
        </authorList>
    </citation>
    <scope>NUCLEOTIDE SEQUENCE [LARGE SCALE GENOMIC DNA]</scope>
    <source>
        <strain evidence="12 13">DSM 101478</strain>
    </source>
</reference>
<feature type="transmembrane region" description="Helical" evidence="9">
    <location>
        <begin position="31"/>
        <end position="55"/>
    </location>
</feature>
<feature type="domain" description="Cation efflux protein cytoplasmic" evidence="11">
    <location>
        <begin position="226"/>
        <end position="302"/>
    </location>
</feature>
<gene>
    <name evidence="12" type="ORF">C8D94_101345</name>
</gene>
<keyword evidence="13" id="KW-1185">Reference proteome</keyword>
<evidence type="ECO:0000256" key="3">
    <source>
        <dbReference type="ARBA" id="ARBA00022448"/>
    </source>
</evidence>
<feature type="domain" description="Cation efflux protein transmembrane" evidence="10">
    <location>
        <begin position="31"/>
        <end position="222"/>
    </location>
</feature>
<proteinExistence type="inferred from homology"/>
<dbReference type="InterPro" id="IPR058533">
    <property type="entry name" value="Cation_efflux_TM"/>
</dbReference>
<accession>A0A370QJE9</accession>
<dbReference type="SUPFAM" id="SSF160240">
    <property type="entry name" value="Cation efflux protein cytoplasmic domain-like"/>
    <property type="match status" value="1"/>
</dbReference>
<evidence type="ECO:0000256" key="6">
    <source>
        <dbReference type="ARBA" id="ARBA00022989"/>
    </source>
</evidence>
<evidence type="ECO:0000259" key="11">
    <source>
        <dbReference type="Pfam" id="PF16916"/>
    </source>
</evidence>
<evidence type="ECO:0000256" key="9">
    <source>
        <dbReference type="SAM" id="Phobius"/>
    </source>
</evidence>
<evidence type="ECO:0000256" key="8">
    <source>
        <dbReference type="ARBA" id="ARBA00023136"/>
    </source>
</evidence>
<keyword evidence="5" id="KW-0862">Zinc</keyword>
<name>A0A370QJE9_9FLAO</name>
<dbReference type="EMBL" id="QRAO01000001">
    <property type="protein sequence ID" value="RDK88472.1"/>
    <property type="molecule type" value="Genomic_DNA"/>
</dbReference>
<feature type="transmembrane region" description="Helical" evidence="9">
    <location>
        <begin position="164"/>
        <end position="185"/>
    </location>
</feature>
<dbReference type="InterPro" id="IPR050681">
    <property type="entry name" value="CDF/SLC30A"/>
</dbReference>
<keyword evidence="4 9" id="KW-0812">Transmembrane</keyword>